<dbReference type="Pfam" id="PF13424">
    <property type="entry name" value="TPR_12"/>
    <property type="match status" value="3"/>
</dbReference>
<feature type="repeat" description="TPR" evidence="1">
    <location>
        <begin position="625"/>
        <end position="658"/>
    </location>
</feature>
<reference evidence="3 4" key="1">
    <citation type="submission" date="2023-02" db="EMBL/GenBank/DDBJ databases">
        <authorList>
            <person name="Mo P."/>
        </authorList>
    </citation>
    <scope>NUCLEOTIDE SEQUENCE [LARGE SCALE GENOMIC DNA]</scope>
    <source>
        <strain evidence="3 4">HUAS 3</strain>
    </source>
</reference>
<dbReference type="SUPFAM" id="SSF52540">
    <property type="entry name" value="P-loop containing nucleoside triphosphate hydrolases"/>
    <property type="match status" value="1"/>
</dbReference>
<dbReference type="SMART" id="SM00028">
    <property type="entry name" value="TPR"/>
    <property type="match status" value="7"/>
</dbReference>
<keyword evidence="1" id="KW-0802">TPR repeat</keyword>
<protein>
    <submittedName>
        <fullName evidence="3">Tetratricopeptide repeat protein</fullName>
    </submittedName>
</protein>
<evidence type="ECO:0000313" key="3">
    <source>
        <dbReference type="EMBL" id="WDZ86322.1"/>
    </source>
</evidence>
<gene>
    <name evidence="3" type="ORF">PVK37_07940</name>
</gene>
<evidence type="ECO:0000313" key="4">
    <source>
        <dbReference type="Proteomes" id="UP001219605"/>
    </source>
</evidence>
<dbReference type="Gene3D" id="1.25.40.10">
    <property type="entry name" value="Tetratricopeptide repeat domain"/>
    <property type="match status" value="2"/>
</dbReference>
<organism evidence="3 4">
    <name type="scientific">Micromonospora cathayae</name>
    <dbReference type="NCBI Taxonomy" id="3028804"/>
    <lineage>
        <taxon>Bacteria</taxon>
        <taxon>Bacillati</taxon>
        <taxon>Actinomycetota</taxon>
        <taxon>Actinomycetes</taxon>
        <taxon>Micromonosporales</taxon>
        <taxon>Micromonosporaceae</taxon>
        <taxon>Micromonospora</taxon>
    </lineage>
</organism>
<dbReference type="SUPFAM" id="SSF47413">
    <property type="entry name" value="lambda repressor-like DNA-binding domains"/>
    <property type="match status" value="1"/>
</dbReference>
<dbReference type="SUPFAM" id="SSF48452">
    <property type="entry name" value="TPR-like"/>
    <property type="match status" value="2"/>
</dbReference>
<dbReference type="InterPro" id="IPR010982">
    <property type="entry name" value="Lambda_DNA-bd_dom_sf"/>
</dbReference>
<dbReference type="EMBL" id="CP118615">
    <property type="protein sequence ID" value="WDZ86322.1"/>
    <property type="molecule type" value="Genomic_DNA"/>
</dbReference>
<dbReference type="SMART" id="SM00530">
    <property type="entry name" value="HTH_XRE"/>
    <property type="match status" value="1"/>
</dbReference>
<dbReference type="Gene3D" id="3.40.50.300">
    <property type="entry name" value="P-loop containing nucleotide triphosphate hydrolases"/>
    <property type="match status" value="1"/>
</dbReference>
<dbReference type="PRINTS" id="PR00364">
    <property type="entry name" value="DISEASERSIST"/>
</dbReference>
<dbReference type="Gene3D" id="1.10.260.40">
    <property type="entry name" value="lambda repressor-like DNA-binding domains"/>
    <property type="match status" value="1"/>
</dbReference>
<dbReference type="Pfam" id="PF13560">
    <property type="entry name" value="HTH_31"/>
    <property type="match status" value="1"/>
</dbReference>
<dbReference type="InterPro" id="IPR001387">
    <property type="entry name" value="Cro/C1-type_HTH"/>
</dbReference>
<sequence>MFGDVVRRYRQQTGLTQEDLAARTGLSARSIGKIEAGRTGSPRAATLRLLADAFALIDADRERFYSAAATPQAGPSMTLDDPPAALVVPAQLPPDVPAFTGRADELRQLDAVLDGTAVQPTAVAISAVCGTAGVGKTALAVHWAHRVRHRFPDGQLYVNLRGYDPEQPTSAADALTRFLRALAVPGTDIPVDVEERAAYYRTRMSERRILVLLDNAATVEQVRPLLPGTPLCAVVITSRDSLAALVAAHGAQRVSLRLLPSGEAMALLRRLVGPRIEAEPDAALTLMRLCAQLPLALRVAAELAVSRATSPLSELVDELADQQQRLDLLDAGGDPRAAVTAVFSWSLQHLPPDATRTFRLLGLHPGPDFDGHVTAALTASSLTQSRRTLDLLARAHLVTMVRTDRFEMHDLLHVYAIQLAMDEDSDTDRRDAVNRLFGHYLGTAATAMDHLYPAGGRYRPYITPSSTPVPDLSHPDAARGWLDRERTNLVAVAAHAATHGWPAHAIELSGILAEYLDGGRYSEALAIHGFAYDAARQSGDLSAQAYALRGIGTAHQGMARYDPATAYYQQALALFRAAGDRTGEARTLSAIGNVERRRGDYVRAADCFKRATGLFRQLGDLTAEAYLVCNLGVVMRQLGRYAEAVESHERALILHRQAADLAGEAGTLNRLGLTEQRLGHYAQAVDHHEQALAGFRRLGRTHSEAHALDNLGAAHLHLGQPRRAAEHIEQAIRIFREISDRDGEATALNGLGEVARASGRPAEALVHHTHSLAIATDIGGREQQARAHAGLGDVYRDRHERARARFHYQQALALYQALSSPLADEIRVRLAVEEETGVVDTTTDRPVTSRPN</sequence>
<dbReference type="PANTHER" id="PTHR10098">
    <property type="entry name" value="RAPSYN-RELATED"/>
    <property type="match status" value="1"/>
</dbReference>
<evidence type="ECO:0000256" key="1">
    <source>
        <dbReference type="PROSITE-ProRule" id="PRU00339"/>
    </source>
</evidence>
<feature type="domain" description="HTH cro/C1-type" evidence="2">
    <location>
        <begin position="6"/>
        <end position="64"/>
    </location>
</feature>
<keyword evidence="4" id="KW-1185">Reference proteome</keyword>
<name>A0ABY7ZW31_9ACTN</name>
<dbReference type="PROSITE" id="PS50943">
    <property type="entry name" value="HTH_CROC1"/>
    <property type="match status" value="1"/>
</dbReference>
<dbReference type="RefSeq" id="WP_275033124.1">
    <property type="nucleotide sequence ID" value="NZ_CP118615.1"/>
</dbReference>
<dbReference type="InterPro" id="IPR011990">
    <property type="entry name" value="TPR-like_helical_dom_sf"/>
</dbReference>
<dbReference type="InterPro" id="IPR027417">
    <property type="entry name" value="P-loop_NTPase"/>
</dbReference>
<accession>A0ABY7ZW31</accession>
<proteinExistence type="predicted"/>
<dbReference type="InterPro" id="IPR019734">
    <property type="entry name" value="TPR_rpt"/>
</dbReference>
<evidence type="ECO:0000259" key="2">
    <source>
        <dbReference type="PROSITE" id="PS50943"/>
    </source>
</evidence>
<dbReference type="PROSITE" id="PS50005">
    <property type="entry name" value="TPR"/>
    <property type="match status" value="1"/>
</dbReference>
<dbReference type="Proteomes" id="UP001219605">
    <property type="component" value="Chromosome"/>
</dbReference>
<dbReference type="CDD" id="cd00093">
    <property type="entry name" value="HTH_XRE"/>
    <property type="match status" value="1"/>
</dbReference>